<feature type="compositionally biased region" description="Polar residues" evidence="1">
    <location>
        <begin position="254"/>
        <end position="273"/>
    </location>
</feature>
<evidence type="ECO:0000313" key="2">
    <source>
        <dbReference type="EMBL" id="EAV40677.1"/>
    </source>
</evidence>
<feature type="compositionally biased region" description="Basic and acidic residues" evidence="1">
    <location>
        <begin position="274"/>
        <end position="284"/>
    </location>
</feature>
<dbReference type="InterPro" id="IPR051082">
    <property type="entry name" value="Pentapeptide-BTB/POZ_domain"/>
</dbReference>
<evidence type="ECO:0000313" key="3">
    <source>
        <dbReference type="Proteomes" id="UP000004848"/>
    </source>
</evidence>
<dbReference type="SUPFAM" id="SSF141571">
    <property type="entry name" value="Pentapeptide repeat-like"/>
    <property type="match status" value="1"/>
</dbReference>
<sequence length="313" mass="34833">MKIHATDAEFSVQHFIDQIENKANLTKTVDKTDKTRPSSSSASKAIEDIRASSGNKIAFRKVELSKISYKKSEDFSGKDLQGADYRGKDLRGAIFDNCDLTDAMFDGALLEGASFKEVTAIGASFIEAKMNDADLSEGDFRNSDFTKAKMQRTNFSKATFREADLGKADARDANFDGTEIGDGYMKGFNIEGANIENIYVFGNFRNAFEGAIMNPDDEAFLKNLLNDVYVPRVQPKRERGNYEHEHKAKRNSDDQMSFGTRKSGDSDSFIQTDFSEKTSDREYSDVGGSRQSPKAPQIRQLASVDIENTSPML</sequence>
<dbReference type="OrthoDB" id="7837851at2"/>
<evidence type="ECO:0000256" key="1">
    <source>
        <dbReference type="SAM" id="MobiDB-lite"/>
    </source>
</evidence>
<name>A0P2M4_ROSAI</name>
<dbReference type="GeneID" id="68850258"/>
<dbReference type="RefSeq" id="WP_006939658.1">
    <property type="nucleotide sequence ID" value="NZ_AAUW01000027.1"/>
</dbReference>
<reference evidence="2 3" key="1">
    <citation type="submission" date="2006-05" db="EMBL/GenBank/DDBJ databases">
        <authorList>
            <person name="King G."/>
            <person name="Ferriera S."/>
            <person name="Johnson J."/>
            <person name="Kravitz S."/>
            <person name="Beeson K."/>
            <person name="Sutton G."/>
            <person name="Rogers Y.-H."/>
            <person name="Friedman R."/>
            <person name="Frazier M."/>
            <person name="Venter J.C."/>
        </authorList>
    </citation>
    <scope>NUCLEOTIDE SEQUENCE [LARGE SCALE GENOMIC DNA]</scope>
    <source>
        <strain evidence="3">ATCC 25650 / DSM 13394 / JCM 20685 / NBRC 16684 / NCIMB 2208 / IAM 12614 / B1</strain>
    </source>
</reference>
<dbReference type="InterPro" id="IPR001646">
    <property type="entry name" value="5peptide_repeat"/>
</dbReference>
<dbReference type="PANTHER" id="PTHR14136">
    <property type="entry name" value="BTB_POZ DOMAIN-CONTAINING PROTEIN KCTD9"/>
    <property type="match status" value="1"/>
</dbReference>
<gene>
    <name evidence="2" type="ORF">SIAM614_00507</name>
</gene>
<dbReference type="Gene3D" id="2.160.20.80">
    <property type="entry name" value="E3 ubiquitin-protein ligase SopA"/>
    <property type="match status" value="1"/>
</dbReference>
<comment type="caution">
    <text evidence="2">The sequence shown here is derived from an EMBL/GenBank/DDBJ whole genome shotgun (WGS) entry which is preliminary data.</text>
</comment>
<dbReference type="PANTHER" id="PTHR14136:SF17">
    <property type="entry name" value="BTB_POZ DOMAIN-CONTAINING PROTEIN KCTD9"/>
    <property type="match status" value="1"/>
</dbReference>
<dbReference type="EMBL" id="AAUW01000027">
    <property type="protein sequence ID" value="EAV40677.1"/>
    <property type="molecule type" value="Genomic_DNA"/>
</dbReference>
<evidence type="ECO:0008006" key="4">
    <source>
        <dbReference type="Google" id="ProtNLM"/>
    </source>
</evidence>
<dbReference type="Proteomes" id="UP000004848">
    <property type="component" value="Unassembled WGS sequence"/>
</dbReference>
<dbReference type="Pfam" id="PF13599">
    <property type="entry name" value="Pentapeptide_4"/>
    <property type="match status" value="1"/>
</dbReference>
<dbReference type="eggNOG" id="COG1357">
    <property type="taxonomic scope" value="Bacteria"/>
</dbReference>
<protein>
    <recommendedName>
        <fullName evidence="4">Pentapeptide repeat-containing protein</fullName>
    </recommendedName>
</protein>
<feature type="region of interest" description="Disordered" evidence="1">
    <location>
        <begin position="235"/>
        <end position="313"/>
    </location>
</feature>
<organism evidence="2 3">
    <name type="scientific">Roseibium aggregatum (strain ATCC 25650 / DSM 13394 / JCM 20685 / NBRC 16684 / NCIMB 2208 / IAM 12614 / B1)</name>
    <name type="common">Stappia aggregata</name>
    <dbReference type="NCBI Taxonomy" id="384765"/>
    <lineage>
        <taxon>Bacteria</taxon>
        <taxon>Pseudomonadati</taxon>
        <taxon>Pseudomonadota</taxon>
        <taxon>Alphaproteobacteria</taxon>
        <taxon>Hyphomicrobiales</taxon>
        <taxon>Stappiaceae</taxon>
        <taxon>Roseibium</taxon>
    </lineage>
</organism>
<feature type="compositionally biased region" description="Basic and acidic residues" evidence="1">
    <location>
        <begin position="235"/>
        <end position="253"/>
    </location>
</feature>
<dbReference type="AlphaFoldDB" id="A0P2M4"/>
<accession>A0P2M4</accession>
<proteinExistence type="predicted"/>